<dbReference type="InterPro" id="IPR001841">
    <property type="entry name" value="Znf_RING"/>
</dbReference>
<dbReference type="SUPFAM" id="SSF57850">
    <property type="entry name" value="RING/U-box"/>
    <property type="match status" value="1"/>
</dbReference>
<dbReference type="InterPro" id="IPR011044">
    <property type="entry name" value="Quino_amine_DH_bsu"/>
</dbReference>
<evidence type="ECO:0000313" key="6">
    <source>
        <dbReference type="EMBL" id="CAD5125773.1"/>
    </source>
</evidence>
<dbReference type="PANTHER" id="PTHR25462">
    <property type="entry name" value="BONUS, ISOFORM C-RELATED"/>
    <property type="match status" value="1"/>
</dbReference>
<gene>
    <name evidence="6" type="ORF">DGYR_LOCUS13094</name>
</gene>
<dbReference type="PROSITE" id="PS00518">
    <property type="entry name" value="ZF_RING_1"/>
    <property type="match status" value="1"/>
</dbReference>
<keyword evidence="1" id="KW-0479">Metal-binding</keyword>
<evidence type="ECO:0000256" key="3">
    <source>
        <dbReference type="ARBA" id="ARBA00022833"/>
    </source>
</evidence>
<organism evidence="6 7">
    <name type="scientific">Dimorphilus gyrociliatus</name>
    <dbReference type="NCBI Taxonomy" id="2664684"/>
    <lineage>
        <taxon>Eukaryota</taxon>
        <taxon>Metazoa</taxon>
        <taxon>Spiralia</taxon>
        <taxon>Lophotrochozoa</taxon>
        <taxon>Annelida</taxon>
        <taxon>Polychaeta</taxon>
        <taxon>Polychaeta incertae sedis</taxon>
        <taxon>Dinophilidae</taxon>
        <taxon>Dimorphilus</taxon>
    </lineage>
</organism>
<dbReference type="AlphaFoldDB" id="A0A7I8WC78"/>
<dbReference type="InterPro" id="IPR017907">
    <property type="entry name" value="Znf_RING_CS"/>
</dbReference>
<dbReference type="PROSITE" id="PS50089">
    <property type="entry name" value="ZF_RING_2"/>
    <property type="match status" value="1"/>
</dbReference>
<keyword evidence="3" id="KW-0862">Zinc</keyword>
<dbReference type="SMART" id="SM00184">
    <property type="entry name" value="RING"/>
    <property type="match status" value="1"/>
</dbReference>
<evidence type="ECO:0000256" key="2">
    <source>
        <dbReference type="ARBA" id="ARBA00022771"/>
    </source>
</evidence>
<feature type="domain" description="RING-type" evidence="5">
    <location>
        <begin position="15"/>
        <end position="59"/>
    </location>
</feature>
<dbReference type="InterPro" id="IPR013083">
    <property type="entry name" value="Znf_RING/FYVE/PHD"/>
</dbReference>
<protein>
    <submittedName>
        <fullName evidence="6">DgyrCDS13983</fullName>
    </submittedName>
</protein>
<evidence type="ECO:0000313" key="7">
    <source>
        <dbReference type="Proteomes" id="UP000549394"/>
    </source>
</evidence>
<dbReference type="OrthoDB" id="9416842at2759"/>
<sequence length="409" mass="46936">MAQTLITISEEFTECTICLKSWYENDPKQLECGHTFCRNCLQSMIAAVGKETLACPTCRFRSKVLPGGVDALTSNRTLKNARKLKIYEEEGTDRVRLIHEEEEVVLKQIDLQLQKVKLQIENEAETLRSNVRSLFKSRIIPDSCWFRPENFVSIGKVMKVKPFKKPPKMTSFVTECVRVQDIFVGKNAIFVSRIVRIHPQGQSLISKYSKDGQFIRDVIWMNTAKTCVCEEDDDLFVSDYTGSRILRTSNGQPSFSLWVSVEKPLAIASSNKKLFVSCPYVVYCFDSSQAILWHSRCNFRNPFSISPTEKWLYLIDNCNKQVESLDISSGLPGRRFHSQTPPSSIYSTSEGILLGCSDRLKIELFSDEWQQIDDLHLGFKPFFIRLLDKEQTRIVCSENGSNRIWIIEC</sequence>
<evidence type="ECO:0000259" key="5">
    <source>
        <dbReference type="PROSITE" id="PS50089"/>
    </source>
</evidence>
<evidence type="ECO:0000256" key="4">
    <source>
        <dbReference type="PROSITE-ProRule" id="PRU00175"/>
    </source>
</evidence>
<dbReference type="EMBL" id="CAJFCJ010000028">
    <property type="protein sequence ID" value="CAD5125773.1"/>
    <property type="molecule type" value="Genomic_DNA"/>
</dbReference>
<evidence type="ECO:0000256" key="1">
    <source>
        <dbReference type="ARBA" id="ARBA00022723"/>
    </source>
</evidence>
<name>A0A7I8WC78_9ANNE</name>
<reference evidence="6 7" key="1">
    <citation type="submission" date="2020-08" db="EMBL/GenBank/DDBJ databases">
        <authorList>
            <person name="Hejnol A."/>
        </authorList>
    </citation>
    <scope>NUCLEOTIDE SEQUENCE [LARGE SCALE GENOMIC DNA]</scope>
</reference>
<dbReference type="InterPro" id="IPR047153">
    <property type="entry name" value="TRIM45/56/19-like"/>
</dbReference>
<proteinExistence type="predicted"/>
<dbReference type="Proteomes" id="UP000549394">
    <property type="component" value="Unassembled WGS sequence"/>
</dbReference>
<accession>A0A7I8WC78</accession>
<dbReference type="Gene3D" id="3.30.40.10">
    <property type="entry name" value="Zinc/RING finger domain, C3HC4 (zinc finger)"/>
    <property type="match status" value="1"/>
</dbReference>
<keyword evidence="7" id="KW-1185">Reference proteome</keyword>
<dbReference type="SUPFAM" id="SSF50969">
    <property type="entry name" value="YVTN repeat-like/Quinoprotein amine dehydrogenase"/>
    <property type="match status" value="1"/>
</dbReference>
<comment type="caution">
    <text evidence="6">The sequence shown here is derived from an EMBL/GenBank/DDBJ whole genome shotgun (WGS) entry which is preliminary data.</text>
</comment>
<dbReference type="PANTHER" id="PTHR25462:SF296">
    <property type="entry name" value="MEIOTIC P26, ISOFORM F"/>
    <property type="match status" value="1"/>
</dbReference>
<dbReference type="GO" id="GO:0008270">
    <property type="term" value="F:zinc ion binding"/>
    <property type="evidence" value="ECO:0007669"/>
    <property type="project" value="UniProtKB-KW"/>
</dbReference>
<dbReference type="Pfam" id="PF13445">
    <property type="entry name" value="zf-RING_UBOX"/>
    <property type="match status" value="1"/>
</dbReference>
<keyword evidence="2 4" id="KW-0863">Zinc-finger</keyword>
<dbReference type="InterPro" id="IPR027370">
    <property type="entry name" value="Znf-RING_euk"/>
</dbReference>